<dbReference type="UniPathway" id="UPA00077">
    <property type="reaction ID" value="UER00155"/>
</dbReference>
<dbReference type="PANTHER" id="PTHR43071">
    <property type="entry name" value="2-AMINO-4-HYDROXY-6-HYDROXYMETHYLDIHYDROPTERIDINE PYROPHOSPHOKINASE"/>
    <property type="match status" value="1"/>
</dbReference>
<comment type="pathway">
    <text evidence="2">Cofactor biosynthesis; tetrahydrofolate biosynthesis; 2-amino-4-hydroxy-6-hydroxymethyl-7,8-dihydropteridine diphosphate from 7,8-dihydroneopterin triphosphate: step 4/4.</text>
</comment>
<evidence type="ECO:0000256" key="4">
    <source>
        <dbReference type="ARBA" id="ARBA00022679"/>
    </source>
</evidence>
<keyword evidence="11" id="KW-1185">Reference proteome</keyword>
<sequence>MIILGLGSNMGDRESNIKSAICELNKQSKITINNISSLYETKPVGFVNQPNFLNLVISINTILNPYELLTECLHAEHQLGRVRKQRWGPRNIDIDILVYHSHIIRDEVLQLPHLRLHERAFVLIPLQEIAYDLPVYQGLTSKELLQTMNDIDDVVFYKKMNLDFL</sequence>
<feature type="domain" description="7,8-dihydro-6-hydroxymethylpterin-pyrophosphokinase" evidence="9">
    <location>
        <begin position="86"/>
        <end position="97"/>
    </location>
</feature>
<evidence type="ECO:0000256" key="5">
    <source>
        <dbReference type="ARBA" id="ARBA00022741"/>
    </source>
</evidence>
<evidence type="ECO:0000256" key="1">
    <source>
        <dbReference type="ARBA" id="ARBA00000198"/>
    </source>
</evidence>
<keyword evidence="6 10" id="KW-0418">Kinase</keyword>
<dbReference type="PANTHER" id="PTHR43071:SF1">
    <property type="entry name" value="2-AMINO-4-HYDROXY-6-HYDROXYMETHYLDIHYDROPTERIDINE PYROPHOSPHOKINASE"/>
    <property type="match status" value="1"/>
</dbReference>
<evidence type="ECO:0000256" key="8">
    <source>
        <dbReference type="ARBA" id="ARBA00022909"/>
    </source>
</evidence>
<protein>
    <recommendedName>
        <fullName evidence="3">2-amino-4-hydroxy-6-hydroxymethyldihydropteridine diphosphokinase</fullName>
        <ecNumber evidence="3">2.7.6.3</ecNumber>
    </recommendedName>
</protein>
<dbReference type="InterPro" id="IPR000550">
    <property type="entry name" value="Hppk"/>
</dbReference>
<dbReference type="NCBIfam" id="TIGR01498">
    <property type="entry name" value="folK"/>
    <property type="match status" value="1"/>
</dbReference>
<dbReference type="OrthoDB" id="9808041at2"/>
<keyword evidence="5" id="KW-0547">Nucleotide-binding</keyword>
<keyword evidence="8" id="KW-0289">Folate biosynthesis</keyword>
<evidence type="ECO:0000256" key="7">
    <source>
        <dbReference type="ARBA" id="ARBA00022840"/>
    </source>
</evidence>
<dbReference type="Gene3D" id="3.30.70.560">
    <property type="entry name" value="7,8-Dihydro-6-hydroxymethylpterin-pyrophosphokinase HPPK"/>
    <property type="match status" value="1"/>
</dbReference>
<organism evidence="10 11">
    <name type="scientific">Pelosinus fermentans B4</name>
    <dbReference type="NCBI Taxonomy" id="1149862"/>
    <lineage>
        <taxon>Bacteria</taxon>
        <taxon>Bacillati</taxon>
        <taxon>Bacillota</taxon>
        <taxon>Negativicutes</taxon>
        <taxon>Selenomonadales</taxon>
        <taxon>Sporomusaceae</taxon>
        <taxon>Pelosinus</taxon>
    </lineage>
</organism>
<accession>I8RFD9</accession>
<gene>
    <name evidence="10" type="ORF">FB4_3702</name>
</gene>
<dbReference type="PROSITE" id="PS00794">
    <property type="entry name" value="HPPK"/>
    <property type="match status" value="1"/>
</dbReference>
<evidence type="ECO:0000256" key="2">
    <source>
        <dbReference type="ARBA" id="ARBA00005051"/>
    </source>
</evidence>
<dbReference type="CDD" id="cd00483">
    <property type="entry name" value="HPPK"/>
    <property type="match status" value="1"/>
</dbReference>
<dbReference type="GO" id="GO:0005524">
    <property type="term" value="F:ATP binding"/>
    <property type="evidence" value="ECO:0007669"/>
    <property type="project" value="UniProtKB-KW"/>
</dbReference>
<dbReference type="GO" id="GO:0016301">
    <property type="term" value="F:kinase activity"/>
    <property type="evidence" value="ECO:0007669"/>
    <property type="project" value="UniProtKB-KW"/>
</dbReference>
<comment type="catalytic activity">
    <reaction evidence="1">
        <text>6-hydroxymethyl-7,8-dihydropterin + ATP = (7,8-dihydropterin-6-yl)methyl diphosphate + AMP + H(+)</text>
        <dbReference type="Rhea" id="RHEA:11412"/>
        <dbReference type="ChEBI" id="CHEBI:15378"/>
        <dbReference type="ChEBI" id="CHEBI:30616"/>
        <dbReference type="ChEBI" id="CHEBI:44841"/>
        <dbReference type="ChEBI" id="CHEBI:72950"/>
        <dbReference type="ChEBI" id="CHEBI:456215"/>
        <dbReference type="EC" id="2.7.6.3"/>
    </reaction>
</comment>
<evidence type="ECO:0000259" key="9">
    <source>
        <dbReference type="PROSITE" id="PS00794"/>
    </source>
</evidence>
<dbReference type="GO" id="GO:0003848">
    <property type="term" value="F:2-amino-4-hydroxy-6-hydroxymethyldihydropteridine diphosphokinase activity"/>
    <property type="evidence" value="ECO:0007669"/>
    <property type="project" value="UniProtKB-EC"/>
</dbReference>
<keyword evidence="4" id="KW-0808">Transferase</keyword>
<dbReference type="PATRIC" id="fig|1149862.3.peg.2665"/>
<evidence type="ECO:0000256" key="6">
    <source>
        <dbReference type="ARBA" id="ARBA00022777"/>
    </source>
</evidence>
<name>I8RFD9_9FIRM</name>
<dbReference type="Proteomes" id="UP000004324">
    <property type="component" value="Unassembled WGS sequence"/>
</dbReference>
<evidence type="ECO:0000313" key="11">
    <source>
        <dbReference type="Proteomes" id="UP000004324"/>
    </source>
</evidence>
<dbReference type="GO" id="GO:0046654">
    <property type="term" value="P:tetrahydrofolate biosynthetic process"/>
    <property type="evidence" value="ECO:0007669"/>
    <property type="project" value="UniProtKB-UniPathway"/>
</dbReference>
<dbReference type="RefSeq" id="WP_007934883.1">
    <property type="nucleotide sequence ID" value="NZ_AKVJ01000028.1"/>
</dbReference>
<proteinExistence type="predicted"/>
<evidence type="ECO:0000256" key="3">
    <source>
        <dbReference type="ARBA" id="ARBA00013253"/>
    </source>
</evidence>
<comment type="caution">
    <text evidence="10">The sequence shown here is derived from an EMBL/GenBank/DDBJ whole genome shotgun (WGS) entry which is preliminary data.</text>
</comment>
<evidence type="ECO:0000313" key="10">
    <source>
        <dbReference type="EMBL" id="EIW18228.1"/>
    </source>
</evidence>
<dbReference type="EMBL" id="AKVJ01000028">
    <property type="protein sequence ID" value="EIW18228.1"/>
    <property type="molecule type" value="Genomic_DNA"/>
</dbReference>
<dbReference type="SUPFAM" id="SSF55083">
    <property type="entry name" value="6-hydroxymethyl-7,8-dihydropterin pyrophosphokinase, HPPK"/>
    <property type="match status" value="1"/>
</dbReference>
<dbReference type="GO" id="GO:0046656">
    <property type="term" value="P:folic acid biosynthetic process"/>
    <property type="evidence" value="ECO:0007669"/>
    <property type="project" value="UniProtKB-KW"/>
</dbReference>
<dbReference type="EC" id="2.7.6.3" evidence="3"/>
<dbReference type="AlphaFoldDB" id="I8RFD9"/>
<keyword evidence="7" id="KW-0067">ATP-binding</keyword>
<dbReference type="Pfam" id="PF01288">
    <property type="entry name" value="HPPK"/>
    <property type="match status" value="1"/>
</dbReference>
<dbReference type="InterPro" id="IPR035907">
    <property type="entry name" value="Hppk_sf"/>
</dbReference>
<reference evidence="10 11" key="1">
    <citation type="journal article" date="2012" name="J. Bacteriol.">
        <title>Draft Genome Sequences for Two Metal-Reducing Pelosinus fermentans Strains Isolated from a Cr(VI)-Contaminated Site and for Type Strain R7.</title>
        <authorList>
            <person name="Brown S.D."/>
            <person name="Podar M."/>
            <person name="Klingeman D.M."/>
            <person name="Johnson C.M."/>
            <person name="Yang Z.K."/>
            <person name="Utturkar S.M."/>
            <person name="Land M.L."/>
            <person name="Mosher J.J."/>
            <person name="Hurt R.A.Jr."/>
            <person name="Phelps T.J."/>
            <person name="Palumbo A.V."/>
            <person name="Arkin A.P."/>
            <person name="Hazen T.C."/>
            <person name="Elias D.A."/>
        </authorList>
    </citation>
    <scope>NUCLEOTIDE SEQUENCE [LARGE SCALE GENOMIC DNA]</scope>
    <source>
        <strain evidence="10 11">B4</strain>
    </source>
</reference>